<dbReference type="AlphaFoldDB" id="A0A5A9NVN9"/>
<dbReference type="PANTHER" id="PTHR16155:SF18">
    <property type="entry name" value="STERILE ALPHA MOTIF DOMAIN-CONTAINING PROTEIN 9-LIKE"/>
    <property type="match status" value="1"/>
</dbReference>
<sequence length="256" mass="29479">MNLEIEECRMFLEESRANSFPRILQFLEFRKNMIEQIVEKHSFINKNCITKSLKDKTNHLLAHIILKLNKPKSLFAKPQKELIGLLKDILQEAGTQHQHPEPYYLALLLLWPGNDPPDTRITRYAGMIKKSSKKQLLHIFRVRNPIAHLYLGKADGLERLLPKSALDSDFSKVKGRNVLWQNADIFKEQGIKDKLLRVQGTIEEGELYAEYGKLKIPVRPTYLGGIRSGNSTERVTFYVGFAIDGALAYDIQYADR</sequence>
<evidence type="ECO:0000313" key="2">
    <source>
        <dbReference type="Proteomes" id="UP000324632"/>
    </source>
</evidence>
<dbReference type="EMBL" id="SOYY01000013">
    <property type="protein sequence ID" value="KAA0713265.1"/>
    <property type="molecule type" value="Genomic_DNA"/>
</dbReference>
<dbReference type="GO" id="GO:0005737">
    <property type="term" value="C:cytoplasm"/>
    <property type="evidence" value="ECO:0007669"/>
    <property type="project" value="TreeGrafter"/>
</dbReference>
<gene>
    <name evidence="1" type="ORF">E1301_Tti009315</name>
</gene>
<reference evidence="1 2" key="1">
    <citation type="journal article" date="2019" name="Mol. Ecol. Resour.">
        <title>Chromosome-level genome assembly of Triplophysa tibetana, a fish adapted to the harsh high-altitude environment of the Tibetan Plateau.</title>
        <authorList>
            <person name="Yang X."/>
            <person name="Liu H."/>
            <person name="Ma Z."/>
            <person name="Zou Y."/>
            <person name="Zou M."/>
            <person name="Mao Y."/>
            <person name="Li X."/>
            <person name="Wang H."/>
            <person name="Chen T."/>
            <person name="Wang W."/>
            <person name="Yang R."/>
        </authorList>
    </citation>
    <scope>NUCLEOTIDE SEQUENCE [LARGE SCALE GENOMIC DNA]</scope>
    <source>
        <strain evidence="1">TTIB1903HZAU</strain>
        <tissue evidence="1">Muscle</tissue>
    </source>
</reference>
<evidence type="ECO:0000313" key="1">
    <source>
        <dbReference type="EMBL" id="KAA0713265.1"/>
    </source>
</evidence>
<organism evidence="1 2">
    <name type="scientific">Triplophysa tibetana</name>
    <dbReference type="NCBI Taxonomy" id="1572043"/>
    <lineage>
        <taxon>Eukaryota</taxon>
        <taxon>Metazoa</taxon>
        <taxon>Chordata</taxon>
        <taxon>Craniata</taxon>
        <taxon>Vertebrata</taxon>
        <taxon>Euteleostomi</taxon>
        <taxon>Actinopterygii</taxon>
        <taxon>Neopterygii</taxon>
        <taxon>Teleostei</taxon>
        <taxon>Ostariophysi</taxon>
        <taxon>Cypriniformes</taxon>
        <taxon>Nemacheilidae</taxon>
        <taxon>Triplophysa</taxon>
    </lineage>
</organism>
<name>A0A5A9NVN9_9TELE</name>
<dbReference type="PANTHER" id="PTHR16155">
    <property type="entry name" value="DED DOMAIN-CONTAINING PROTEIN"/>
    <property type="match status" value="1"/>
</dbReference>
<dbReference type="Proteomes" id="UP000324632">
    <property type="component" value="Chromosome 13"/>
</dbReference>
<accession>A0A5A9NVN9</accession>
<comment type="caution">
    <text evidence="1">The sequence shown here is derived from an EMBL/GenBank/DDBJ whole genome shotgun (WGS) entry which is preliminary data.</text>
</comment>
<proteinExistence type="predicted"/>
<protein>
    <submittedName>
        <fullName evidence="1">Sterile alpha motif domain-containing protein 9-like</fullName>
    </submittedName>
</protein>
<keyword evidence="2" id="KW-1185">Reference proteome</keyword>